<evidence type="ECO:0008006" key="5">
    <source>
        <dbReference type="Google" id="ProtNLM"/>
    </source>
</evidence>
<dbReference type="Proteomes" id="UP000305778">
    <property type="component" value="Unassembled WGS sequence"/>
</dbReference>
<proteinExistence type="predicted"/>
<evidence type="ECO:0000313" key="4">
    <source>
        <dbReference type="Proteomes" id="UP000305778"/>
    </source>
</evidence>
<accession>A0A4U0ST41</accession>
<gene>
    <name evidence="3" type="ORF">FCI23_00110</name>
</gene>
<evidence type="ECO:0000313" key="3">
    <source>
        <dbReference type="EMBL" id="TKA13186.1"/>
    </source>
</evidence>
<dbReference type="RefSeq" id="WP_136721346.1">
    <property type="nucleotide sequence ID" value="NZ_SUMC01000001.1"/>
</dbReference>
<feature type="region of interest" description="Disordered" evidence="1">
    <location>
        <begin position="1"/>
        <end position="46"/>
    </location>
</feature>
<keyword evidence="2" id="KW-0812">Transmembrane</keyword>
<dbReference type="AlphaFoldDB" id="A0A4U0ST41"/>
<feature type="region of interest" description="Disordered" evidence="1">
    <location>
        <begin position="70"/>
        <end position="114"/>
    </location>
</feature>
<keyword evidence="4" id="KW-1185">Reference proteome</keyword>
<sequence length="208" mass="20843">MSDQWGQQPPRPGQPGQQQWGGGWGQPPAGPGAPVPGGPQPKKGRGKTVAIFAGSFFVVLIVVVSARGGGTDTKTASPAASPASSAPAETTASAAEAATKAAKPAATNPKPKPNTIAYVVTGSSGADVMYGPSGSSFTGHSPMSVTKPLGHPQYYSITAQLQGSGKVTCELLVNGKVMSKGTASGGYNIATCEIVDDFSGNWVDANSN</sequence>
<feature type="compositionally biased region" description="Low complexity" evidence="1">
    <location>
        <begin position="1"/>
        <end position="18"/>
    </location>
</feature>
<keyword evidence="2" id="KW-1133">Transmembrane helix</keyword>
<dbReference type="InterPro" id="IPR038468">
    <property type="entry name" value="MmpS_C"/>
</dbReference>
<feature type="transmembrane region" description="Helical" evidence="2">
    <location>
        <begin position="49"/>
        <end position="68"/>
    </location>
</feature>
<dbReference type="OrthoDB" id="4220916at2"/>
<reference evidence="3 4" key="1">
    <citation type="submission" date="2019-04" db="EMBL/GenBank/DDBJ databases">
        <title>Streptomyces oryziradicis sp. nov., a novel actinomycete isolated from rhizosphere soil of rice (Oryza sativa L.).</title>
        <authorList>
            <person name="Li C."/>
        </authorList>
    </citation>
    <scope>NUCLEOTIDE SEQUENCE [LARGE SCALE GENOMIC DNA]</scope>
    <source>
        <strain evidence="3 4">NEAU-C40</strain>
    </source>
</reference>
<evidence type="ECO:0000256" key="1">
    <source>
        <dbReference type="SAM" id="MobiDB-lite"/>
    </source>
</evidence>
<comment type="caution">
    <text evidence="3">The sequence shown here is derived from an EMBL/GenBank/DDBJ whole genome shotgun (WGS) entry which is preliminary data.</text>
</comment>
<protein>
    <recommendedName>
        <fullName evidence="5">MmpS family membrane protein</fullName>
    </recommendedName>
</protein>
<organism evidence="3 4">
    <name type="scientific">Actinacidiphila oryziradicis</name>
    <dbReference type="NCBI Taxonomy" id="2571141"/>
    <lineage>
        <taxon>Bacteria</taxon>
        <taxon>Bacillati</taxon>
        <taxon>Actinomycetota</taxon>
        <taxon>Actinomycetes</taxon>
        <taxon>Kitasatosporales</taxon>
        <taxon>Streptomycetaceae</taxon>
        <taxon>Actinacidiphila</taxon>
    </lineage>
</organism>
<keyword evidence="2" id="KW-0472">Membrane</keyword>
<feature type="compositionally biased region" description="Low complexity" evidence="1">
    <location>
        <begin position="73"/>
        <end position="114"/>
    </location>
</feature>
<feature type="compositionally biased region" description="Pro residues" evidence="1">
    <location>
        <begin position="28"/>
        <end position="39"/>
    </location>
</feature>
<evidence type="ECO:0000256" key="2">
    <source>
        <dbReference type="SAM" id="Phobius"/>
    </source>
</evidence>
<dbReference type="Gene3D" id="2.60.40.2880">
    <property type="entry name" value="MmpS1-5, C-terminal soluble domain"/>
    <property type="match status" value="1"/>
</dbReference>
<name>A0A4U0ST41_9ACTN</name>
<dbReference type="EMBL" id="SUMC01000001">
    <property type="protein sequence ID" value="TKA13186.1"/>
    <property type="molecule type" value="Genomic_DNA"/>
</dbReference>